<dbReference type="Pfam" id="PF13193">
    <property type="entry name" value="AMP-binding_C"/>
    <property type="match status" value="1"/>
</dbReference>
<keyword evidence="4" id="KW-1185">Reference proteome</keyword>
<dbReference type="AlphaFoldDB" id="A0AAJ6QM92"/>
<dbReference type="PROSITE" id="PS00455">
    <property type="entry name" value="AMP_BINDING"/>
    <property type="match status" value="1"/>
</dbReference>
<feature type="domain" description="AMP-dependent synthetase/ligase" evidence="2">
    <location>
        <begin position="1"/>
        <end position="337"/>
    </location>
</feature>
<dbReference type="InterPro" id="IPR045851">
    <property type="entry name" value="AMP-bd_C_sf"/>
</dbReference>
<dbReference type="KEGG" id="goe:100905409"/>
<dbReference type="Gene3D" id="3.30.300.30">
    <property type="match status" value="1"/>
</dbReference>
<dbReference type="Proteomes" id="UP000694867">
    <property type="component" value="Unplaced"/>
</dbReference>
<name>A0AAJ6QM92_9ACAR</name>
<proteinExistence type="inferred from homology"/>
<evidence type="ECO:0000256" key="1">
    <source>
        <dbReference type="ARBA" id="ARBA00006432"/>
    </source>
</evidence>
<dbReference type="GO" id="GO:0006631">
    <property type="term" value="P:fatty acid metabolic process"/>
    <property type="evidence" value="ECO:0007669"/>
    <property type="project" value="TreeGrafter"/>
</dbReference>
<dbReference type="InterPro" id="IPR042099">
    <property type="entry name" value="ANL_N_sf"/>
</dbReference>
<dbReference type="PANTHER" id="PTHR43201">
    <property type="entry name" value="ACYL-COA SYNTHETASE"/>
    <property type="match status" value="1"/>
</dbReference>
<protein>
    <submittedName>
        <fullName evidence="5">Acyl-CoA synthetase family member 3, mitochondrial</fullName>
    </submittedName>
</protein>
<dbReference type="InterPro" id="IPR000873">
    <property type="entry name" value="AMP-dep_synth/lig_dom"/>
</dbReference>
<sequence>MPNDHRYAVCQWAAWLSGLCAVPLHQGLPASLLDYHIKDSQSELVIVSEDLLGKLADVRIDQDKIIVIPELMEESTLEAAKKALSDEQHFIFKLRDRDAQIVYTSGTTGSPKGVVTSHRQIHAQTAAVVSEWALTADDTVLHHLPLHHVHGIVNALMAPLYAQAKVRMLPKFSPDEVWRELLREDSTVNVLMGVPTTYAKLIDFARERFLSSGEKASIRDLLQVKLRLCTCGSASLPDSILEAWRELTGHMLLERYGMSEFGMGLGNPLAEEGRKVGFVGRPFPGIEVRISRRDAYSKGGLKTLIQADKYSTRTIEYEEGGNGDLLIRGPQVFSSYFNRPEETKKSFTHDGWFITGDIASFDGEAFKILGRSSVDIIKRGGYKVSALEVERALLQHPEISEAAVFGIPDVVYGEKIVAAIVTPKGLVLSQVQEFCAKHVPPSSVPNELVIVESIPRNALGKVNKVEFKTKLFPNIKGVDK</sequence>
<evidence type="ECO:0000313" key="5">
    <source>
        <dbReference type="RefSeq" id="XP_003737535.1"/>
    </source>
</evidence>
<dbReference type="InterPro" id="IPR025110">
    <property type="entry name" value="AMP-bd_C"/>
</dbReference>
<accession>A0AAJ6QM92</accession>
<dbReference type="PANTHER" id="PTHR43201:SF8">
    <property type="entry name" value="ACYL-COA SYNTHETASE FAMILY MEMBER 3"/>
    <property type="match status" value="1"/>
</dbReference>
<dbReference type="GO" id="GO:0031956">
    <property type="term" value="F:medium-chain fatty acid-CoA ligase activity"/>
    <property type="evidence" value="ECO:0007669"/>
    <property type="project" value="TreeGrafter"/>
</dbReference>
<dbReference type="Pfam" id="PF00501">
    <property type="entry name" value="AMP-binding"/>
    <property type="match status" value="1"/>
</dbReference>
<evidence type="ECO:0000259" key="3">
    <source>
        <dbReference type="Pfam" id="PF13193"/>
    </source>
</evidence>
<feature type="domain" description="AMP-binding enzyme C-terminal" evidence="3">
    <location>
        <begin position="388"/>
        <end position="461"/>
    </location>
</feature>
<evidence type="ECO:0000313" key="4">
    <source>
        <dbReference type="Proteomes" id="UP000694867"/>
    </source>
</evidence>
<comment type="similarity">
    <text evidence="1">Belongs to the ATP-dependent AMP-binding enzyme family.</text>
</comment>
<evidence type="ECO:0000259" key="2">
    <source>
        <dbReference type="Pfam" id="PF00501"/>
    </source>
</evidence>
<dbReference type="InterPro" id="IPR020845">
    <property type="entry name" value="AMP-binding_CS"/>
</dbReference>
<dbReference type="Gene3D" id="3.40.50.12780">
    <property type="entry name" value="N-terminal domain of ligase-like"/>
    <property type="match status" value="1"/>
</dbReference>
<dbReference type="GeneID" id="100905409"/>
<dbReference type="RefSeq" id="XP_003737535.1">
    <property type="nucleotide sequence ID" value="XM_003737487.2"/>
</dbReference>
<dbReference type="SUPFAM" id="SSF56801">
    <property type="entry name" value="Acetyl-CoA synthetase-like"/>
    <property type="match status" value="1"/>
</dbReference>
<organism evidence="4 5">
    <name type="scientific">Galendromus occidentalis</name>
    <name type="common">western predatory mite</name>
    <dbReference type="NCBI Taxonomy" id="34638"/>
    <lineage>
        <taxon>Eukaryota</taxon>
        <taxon>Metazoa</taxon>
        <taxon>Ecdysozoa</taxon>
        <taxon>Arthropoda</taxon>
        <taxon>Chelicerata</taxon>
        <taxon>Arachnida</taxon>
        <taxon>Acari</taxon>
        <taxon>Parasitiformes</taxon>
        <taxon>Mesostigmata</taxon>
        <taxon>Gamasina</taxon>
        <taxon>Phytoseioidea</taxon>
        <taxon>Phytoseiidae</taxon>
        <taxon>Typhlodrominae</taxon>
        <taxon>Galendromus</taxon>
    </lineage>
</organism>
<gene>
    <name evidence="5" type="primary">LOC100905409</name>
</gene>
<reference evidence="5" key="1">
    <citation type="submission" date="2025-08" db="UniProtKB">
        <authorList>
            <consortium name="RefSeq"/>
        </authorList>
    </citation>
    <scope>IDENTIFICATION</scope>
</reference>